<name>A0ABU8HE15_9BACI</name>
<protein>
    <submittedName>
        <fullName evidence="1">Uncharacterized protein</fullName>
    </submittedName>
</protein>
<gene>
    <name evidence="1" type="ORF">WAK64_10175</name>
</gene>
<reference evidence="1 2" key="1">
    <citation type="journal article" date="2018" name="J. Microbiol.">
        <title>Bacillus spongiae sp. nov., isolated from sponge of Jeju Island.</title>
        <authorList>
            <person name="Lee G.E."/>
            <person name="Im W.T."/>
            <person name="Park J.S."/>
        </authorList>
    </citation>
    <scope>NUCLEOTIDE SEQUENCE [LARGE SCALE GENOMIC DNA]</scope>
    <source>
        <strain evidence="1 2">135PIL107-10</strain>
    </source>
</reference>
<accession>A0ABU8HE15</accession>
<organism evidence="1 2">
    <name type="scientific">Bacillus spongiae</name>
    <dbReference type="NCBI Taxonomy" id="2683610"/>
    <lineage>
        <taxon>Bacteria</taxon>
        <taxon>Bacillati</taxon>
        <taxon>Bacillota</taxon>
        <taxon>Bacilli</taxon>
        <taxon>Bacillales</taxon>
        <taxon>Bacillaceae</taxon>
        <taxon>Bacillus</taxon>
    </lineage>
</organism>
<proteinExistence type="predicted"/>
<dbReference type="EMBL" id="JBBAXC010000007">
    <property type="protein sequence ID" value="MEI5907423.1"/>
    <property type="molecule type" value="Genomic_DNA"/>
</dbReference>
<evidence type="ECO:0000313" key="1">
    <source>
        <dbReference type="EMBL" id="MEI5907423.1"/>
    </source>
</evidence>
<keyword evidence="2" id="KW-1185">Reference proteome</keyword>
<evidence type="ECO:0000313" key="2">
    <source>
        <dbReference type="Proteomes" id="UP001312865"/>
    </source>
</evidence>
<sequence>MAVLFAGDFLCLDYRESRNNPKVCEWDHEISAELEPVR</sequence>
<comment type="caution">
    <text evidence="1">The sequence shown here is derived from an EMBL/GenBank/DDBJ whole genome shotgun (WGS) entry which is preliminary data.</text>
</comment>
<dbReference type="Proteomes" id="UP001312865">
    <property type="component" value="Unassembled WGS sequence"/>
</dbReference>